<proteinExistence type="predicted"/>
<dbReference type="EMBL" id="GBRH01246560">
    <property type="protein sequence ID" value="JAD51335.1"/>
    <property type="molecule type" value="Transcribed_RNA"/>
</dbReference>
<accession>A0A0A9AQY5</accession>
<sequence>MISENMDVSNSVFMWVSCNSMDMREQDREYPFNAH</sequence>
<organism evidence="1">
    <name type="scientific">Arundo donax</name>
    <name type="common">Giant reed</name>
    <name type="synonym">Donax arundinaceus</name>
    <dbReference type="NCBI Taxonomy" id="35708"/>
    <lineage>
        <taxon>Eukaryota</taxon>
        <taxon>Viridiplantae</taxon>
        <taxon>Streptophyta</taxon>
        <taxon>Embryophyta</taxon>
        <taxon>Tracheophyta</taxon>
        <taxon>Spermatophyta</taxon>
        <taxon>Magnoliopsida</taxon>
        <taxon>Liliopsida</taxon>
        <taxon>Poales</taxon>
        <taxon>Poaceae</taxon>
        <taxon>PACMAD clade</taxon>
        <taxon>Arundinoideae</taxon>
        <taxon>Arundineae</taxon>
        <taxon>Arundo</taxon>
    </lineage>
</organism>
<reference evidence="1" key="2">
    <citation type="journal article" date="2015" name="Data Brief">
        <title>Shoot transcriptome of the giant reed, Arundo donax.</title>
        <authorList>
            <person name="Barrero R.A."/>
            <person name="Guerrero F.D."/>
            <person name="Moolhuijzen P."/>
            <person name="Goolsby J.A."/>
            <person name="Tidwell J."/>
            <person name="Bellgard S.E."/>
            <person name="Bellgard M.I."/>
        </authorList>
    </citation>
    <scope>NUCLEOTIDE SEQUENCE</scope>
    <source>
        <tissue evidence="1">Shoot tissue taken approximately 20 cm above the soil surface</tissue>
    </source>
</reference>
<dbReference type="AlphaFoldDB" id="A0A0A9AQY5"/>
<reference evidence="1" key="1">
    <citation type="submission" date="2014-09" db="EMBL/GenBank/DDBJ databases">
        <authorList>
            <person name="Magalhaes I.L.F."/>
            <person name="Oliveira U."/>
            <person name="Santos F.R."/>
            <person name="Vidigal T.H.D.A."/>
            <person name="Brescovit A.D."/>
            <person name="Santos A.J."/>
        </authorList>
    </citation>
    <scope>NUCLEOTIDE SEQUENCE</scope>
    <source>
        <tissue evidence="1">Shoot tissue taken approximately 20 cm above the soil surface</tissue>
    </source>
</reference>
<name>A0A0A9AQY5_ARUDO</name>
<evidence type="ECO:0000313" key="1">
    <source>
        <dbReference type="EMBL" id="JAD51335.1"/>
    </source>
</evidence>
<protein>
    <submittedName>
        <fullName evidence="1">Uncharacterized protein</fullName>
    </submittedName>
</protein>